<comment type="cofactor">
    <cofactor evidence="1">
        <name>Mg(2+)</name>
        <dbReference type="ChEBI" id="CHEBI:18420"/>
    </cofactor>
</comment>
<evidence type="ECO:0000256" key="4">
    <source>
        <dbReference type="SAM" id="Phobius"/>
    </source>
</evidence>
<dbReference type="PANTHER" id="PTHR45138">
    <property type="entry name" value="REGULATORY COMPONENTS OF SENSORY TRANSDUCTION SYSTEM"/>
    <property type="match status" value="1"/>
</dbReference>
<dbReference type="OrthoDB" id="9812260at2"/>
<comment type="caution">
    <text evidence="6">The sequence shown here is derived from an EMBL/GenBank/DDBJ whole genome shotgun (WGS) entry which is preliminary data.</text>
</comment>
<keyword evidence="4" id="KW-0472">Membrane</keyword>
<reference evidence="6 7" key="1">
    <citation type="submission" date="2016-07" db="EMBL/GenBank/DDBJ databases">
        <title>Whole-genome of two Shewanella species isolated from a digestive organ of sea cucumber Apostichopus japonicus Selenka 1867.</title>
        <authorList>
            <person name="Hong H.-H."/>
            <person name="Choi H."/>
            <person name="Cheon S."/>
            <person name="Oh J.-S."/>
            <person name="Lee H.-G."/>
            <person name="Park C."/>
        </authorList>
    </citation>
    <scope>NUCLEOTIDE SEQUENCE [LARGE SCALE GENOMIC DNA]</scope>
    <source>
        <strain evidence="6 7">CSB03KR</strain>
    </source>
</reference>
<dbReference type="EC" id="2.7.7.65" evidence="2"/>
<dbReference type="FunFam" id="3.30.70.270:FF:000001">
    <property type="entry name" value="Diguanylate cyclase domain protein"/>
    <property type="match status" value="1"/>
</dbReference>
<evidence type="ECO:0000256" key="1">
    <source>
        <dbReference type="ARBA" id="ARBA00001946"/>
    </source>
</evidence>
<dbReference type="PROSITE" id="PS50887">
    <property type="entry name" value="GGDEF"/>
    <property type="match status" value="1"/>
</dbReference>
<sequence length="381" mass="42571">MNIELPIFEQQLKVETQKYLFNGVQWASWLSIFLACVIIVNDVAKTAHLIVASQTILFVFPVFIVTILGLLAAKIIGEKKSNQTILITFAGILTLSWVYAVLSLLPYLDALDLETGGATLSGVESLIDILVLTFAIALFPHRGLMLTTVSLFIMIGMVVRIVELPGHLLFPLTKYLCLLVIVISAQKVLYSWFKKAILRDVEKQQLVKQFRRMALIDGLTGLSNRRHFDEILAQEIRVSERNRHPLSLILLDVDFFKRLNDKLGHQVGDDCLMALGRILSEIASRPRDLAARYGGEEFVLILPNTDTAGAETVAAKLKQALREAKIPNPDSDVSQYVTVSQGICQWQALESSDDYLARADSYLYKAKHGGRDTYYSDAMPS</sequence>
<gene>
    <name evidence="6" type="ORF">BEL05_09750</name>
</gene>
<dbReference type="SUPFAM" id="SSF55073">
    <property type="entry name" value="Nucleotide cyclase"/>
    <property type="match status" value="1"/>
</dbReference>
<evidence type="ECO:0000256" key="2">
    <source>
        <dbReference type="ARBA" id="ARBA00012528"/>
    </source>
</evidence>
<dbReference type="Proteomes" id="UP000095230">
    <property type="component" value="Unassembled WGS sequence"/>
</dbReference>
<dbReference type="GO" id="GO:0043709">
    <property type="term" value="P:cell adhesion involved in single-species biofilm formation"/>
    <property type="evidence" value="ECO:0007669"/>
    <property type="project" value="TreeGrafter"/>
</dbReference>
<dbReference type="RefSeq" id="WP_069671742.1">
    <property type="nucleotide sequence ID" value="NZ_JAWWDQ010000001.1"/>
</dbReference>
<dbReference type="STRING" id="23.BEL05_09750"/>
<comment type="catalytic activity">
    <reaction evidence="3">
        <text>2 GTP = 3',3'-c-di-GMP + 2 diphosphate</text>
        <dbReference type="Rhea" id="RHEA:24898"/>
        <dbReference type="ChEBI" id="CHEBI:33019"/>
        <dbReference type="ChEBI" id="CHEBI:37565"/>
        <dbReference type="ChEBI" id="CHEBI:58805"/>
        <dbReference type="EC" id="2.7.7.65"/>
    </reaction>
</comment>
<dbReference type="GO" id="GO:0052621">
    <property type="term" value="F:diguanylate cyclase activity"/>
    <property type="evidence" value="ECO:0007669"/>
    <property type="project" value="UniProtKB-EC"/>
</dbReference>
<dbReference type="GO" id="GO:0005886">
    <property type="term" value="C:plasma membrane"/>
    <property type="evidence" value="ECO:0007669"/>
    <property type="project" value="TreeGrafter"/>
</dbReference>
<dbReference type="InterPro" id="IPR050469">
    <property type="entry name" value="Diguanylate_Cyclase"/>
</dbReference>
<evidence type="ECO:0000313" key="7">
    <source>
        <dbReference type="Proteomes" id="UP000095230"/>
    </source>
</evidence>
<feature type="transmembrane region" description="Helical" evidence="4">
    <location>
        <begin position="46"/>
        <end position="73"/>
    </location>
</feature>
<feature type="transmembrane region" description="Helical" evidence="4">
    <location>
        <begin position="85"/>
        <end position="108"/>
    </location>
</feature>
<dbReference type="AlphaFoldDB" id="A0A1E5IPS9"/>
<feature type="transmembrane region" description="Helical" evidence="4">
    <location>
        <begin position="20"/>
        <end position="40"/>
    </location>
</feature>
<organism evidence="6 7">
    <name type="scientific">Shewanella colwelliana</name>
    <name type="common">Alteromonas colwelliana</name>
    <dbReference type="NCBI Taxonomy" id="23"/>
    <lineage>
        <taxon>Bacteria</taxon>
        <taxon>Pseudomonadati</taxon>
        <taxon>Pseudomonadota</taxon>
        <taxon>Gammaproteobacteria</taxon>
        <taxon>Alteromonadales</taxon>
        <taxon>Shewanellaceae</taxon>
        <taxon>Shewanella</taxon>
    </lineage>
</organism>
<name>A0A1E5IPS9_SHECO</name>
<keyword evidence="4" id="KW-1133">Transmembrane helix</keyword>
<protein>
    <recommendedName>
        <fullName evidence="2">diguanylate cyclase</fullName>
        <ecNumber evidence="2">2.7.7.65</ecNumber>
    </recommendedName>
</protein>
<evidence type="ECO:0000256" key="3">
    <source>
        <dbReference type="ARBA" id="ARBA00034247"/>
    </source>
</evidence>
<dbReference type="PANTHER" id="PTHR45138:SF9">
    <property type="entry name" value="DIGUANYLATE CYCLASE DGCM-RELATED"/>
    <property type="match status" value="1"/>
</dbReference>
<dbReference type="Pfam" id="PF00990">
    <property type="entry name" value="GGDEF"/>
    <property type="match status" value="1"/>
</dbReference>
<evidence type="ECO:0000259" key="5">
    <source>
        <dbReference type="PROSITE" id="PS50887"/>
    </source>
</evidence>
<keyword evidence="4" id="KW-0812">Transmembrane</keyword>
<accession>A0A1E5IPS9</accession>
<dbReference type="Gene3D" id="3.30.70.270">
    <property type="match status" value="1"/>
</dbReference>
<dbReference type="NCBIfam" id="TIGR00254">
    <property type="entry name" value="GGDEF"/>
    <property type="match status" value="1"/>
</dbReference>
<proteinExistence type="predicted"/>
<dbReference type="InterPro" id="IPR033444">
    <property type="entry name" value="MASE5"/>
</dbReference>
<feature type="transmembrane region" description="Helical" evidence="4">
    <location>
        <begin position="144"/>
        <end position="162"/>
    </location>
</feature>
<dbReference type="SMART" id="SM00267">
    <property type="entry name" value="GGDEF"/>
    <property type="match status" value="1"/>
</dbReference>
<dbReference type="InterPro" id="IPR029787">
    <property type="entry name" value="Nucleotide_cyclase"/>
</dbReference>
<evidence type="ECO:0000313" key="6">
    <source>
        <dbReference type="EMBL" id="OEG72561.1"/>
    </source>
</evidence>
<feature type="transmembrane region" description="Helical" evidence="4">
    <location>
        <begin position="120"/>
        <end position="139"/>
    </location>
</feature>
<dbReference type="GO" id="GO:1902201">
    <property type="term" value="P:negative regulation of bacterial-type flagellum-dependent cell motility"/>
    <property type="evidence" value="ECO:0007669"/>
    <property type="project" value="TreeGrafter"/>
</dbReference>
<dbReference type="InterPro" id="IPR000160">
    <property type="entry name" value="GGDEF_dom"/>
</dbReference>
<dbReference type="EMBL" id="MCBT01000046">
    <property type="protein sequence ID" value="OEG72561.1"/>
    <property type="molecule type" value="Genomic_DNA"/>
</dbReference>
<dbReference type="Pfam" id="PF17178">
    <property type="entry name" value="MASE5"/>
    <property type="match status" value="1"/>
</dbReference>
<feature type="transmembrane region" description="Helical" evidence="4">
    <location>
        <begin position="168"/>
        <end position="190"/>
    </location>
</feature>
<feature type="domain" description="GGDEF" evidence="5">
    <location>
        <begin position="244"/>
        <end position="379"/>
    </location>
</feature>
<dbReference type="CDD" id="cd01949">
    <property type="entry name" value="GGDEF"/>
    <property type="match status" value="1"/>
</dbReference>
<dbReference type="InterPro" id="IPR043128">
    <property type="entry name" value="Rev_trsase/Diguanyl_cyclase"/>
</dbReference>